<gene>
    <name evidence="5" type="ORF">SAMN05444280_12172</name>
</gene>
<comment type="function">
    <text evidence="1">In eubacteria ppGpp (guanosine 3'-diphosphate 5'-diphosphate) is a mediator of the stringent response that coordinates a variety of cellular activities in response to changes in nutritional abundance.</text>
</comment>
<dbReference type="GO" id="GO:0015969">
    <property type="term" value="P:guanosine tetraphosphate metabolic process"/>
    <property type="evidence" value="ECO:0007669"/>
    <property type="project" value="InterPro"/>
</dbReference>
<feature type="domain" description="ACT" evidence="3">
    <location>
        <begin position="668"/>
        <end position="742"/>
    </location>
</feature>
<evidence type="ECO:0000256" key="1">
    <source>
        <dbReference type="RuleBase" id="RU003847"/>
    </source>
</evidence>
<dbReference type="InterPro" id="IPR045865">
    <property type="entry name" value="ACT-like_dom_sf"/>
</dbReference>
<organism evidence="5 6">
    <name type="scientific">Tangfeifania diversioriginum</name>
    <dbReference type="NCBI Taxonomy" id="1168035"/>
    <lineage>
        <taxon>Bacteria</taxon>
        <taxon>Pseudomonadati</taxon>
        <taxon>Bacteroidota</taxon>
        <taxon>Bacteroidia</taxon>
        <taxon>Marinilabiliales</taxon>
        <taxon>Prolixibacteraceae</taxon>
        <taxon>Tangfeifania</taxon>
    </lineage>
</organism>
<dbReference type="NCBIfam" id="TIGR00691">
    <property type="entry name" value="spoT_relA"/>
    <property type="match status" value="1"/>
</dbReference>
<dbReference type="CDD" id="cd01668">
    <property type="entry name" value="TGS_RSH"/>
    <property type="match status" value="1"/>
</dbReference>
<evidence type="ECO:0000313" key="5">
    <source>
        <dbReference type="EMBL" id="SHJ51470.1"/>
    </source>
</evidence>
<dbReference type="PANTHER" id="PTHR21262">
    <property type="entry name" value="GUANOSINE-3',5'-BIS DIPHOSPHATE 3'-PYROPHOSPHOHYDROLASE"/>
    <property type="match status" value="1"/>
</dbReference>
<sequence>MQHFTKAEIRQIEDRYQDFLNAIRHKFDEERLARIEKAFRFANAAHDGIKRKSGEPYIIHPIAVAKIVAVDLGLGATSISTAILHDVAEDTEYSITDIENMFGEKVARIVDGLTKLSGDFDSRQALTLKKMLMTLSDDIRVILIKIADRLHNMQTLDSMPPHKKIKIAGETLYLYVPLAHRLGLYAIKTELEELSFKHKHPEEYNRILYMLHNQEEKRNYLVNEFIRPIKENLEAENIESNVTHRLKSTYSIWQKMQKKGVTFNEIYDILAVRIVIKAKPGMSEKRQCFDVLSLVTDIYKPRPDRIRDWITMPKANGYESLHVTVMGPQGMWVEVQIRTERMDEVAEYGFAAHYRYKDISTFESELDTWIERIRDHIRNPDSDAFEFLDDFKLNLYSAEINVFTPKGDMVSLPQGATIVDLAYEIHTELGNKCIGAKINFKLVPSSHVLQNGDQVEILTSEKQSPKLEWLKYATTAKARSKIKSVFKLEKKKHIEKGKEIVDEAIKKTKAPLTSNNLKKIIAHYNLNNKEQLYSEVGMGFLELNNLNEILEKKSPNKLVKYWNITFNRKKKEEKAEPGEGKKPKKNGKKIDKQKPFVLKEAQDNITYSLAKCCNPIPGDEVVGYLSTDDHVVIHKRGCKEVEKFLSSHGDNIIAAEWTRFKKQSYLTRLRLEGFDRVGIVNEVTNVISKQHSINMRSVQFDTHDGVFEGDVFIYIHNADDLNELILQLKKIRGIDRVSRDENLSD</sequence>
<evidence type="ECO:0000259" key="4">
    <source>
        <dbReference type="PROSITE" id="PS51880"/>
    </source>
</evidence>
<evidence type="ECO:0000259" key="3">
    <source>
        <dbReference type="PROSITE" id="PS51671"/>
    </source>
</evidence>
<dbReference type="SMART" id="SM00954">
    <property type="entry name" value="RelA_SpoT"/>
    <property type="match status" value="1"/>
</dbReference>
<dbReference type="InterPro" id="IPR012675">
    <property type="entry name" value="Beta-grasp_dom_sf"/>
</dbReference>
<dbReference type="Pfam" id="PF13291">
    <property type="entry name" value="ACT_4"/>
    <property type="match status" value="1"/>
</dbReference>
<dbReference type="InterPro" id="IPR043519">
    <property type="entry name" value="NT_sf"/>
</dbReference>
<dbReference type="SUPFAM" id="SSF81301">
    <property type="entry name" value="Nucleotidyltransferase"/>
    <property type="match status" value="1"/>
</dbReference>
<dbReference type="STRING" id="1168035.SAMN05444280_12172"/>
<dbReference type="InterPro" id="IPR003607">
    <property type="entry name" value="HD/PDEase_dom"/>
</dbReference>
<comment type="similarity">
    <text evidence="1">Belongs to the relA/spoT family.</text>
</comment>
<feature type="compositionally biased region" description="Basic and acidic residues" evidence="2">
    <location>
        <begin position="572"/>
        <end position="581"/>
    </location>
</feature>
<dbReference type="InterPro" id="IPR007685">
    <property type="entry name" value="RelA_SpoT"/>
</dbReference>
<accession>A0A1M6JXN4</accession>
<dbReference type="SUPFAM" id="SSF109604">
    <property type="entry name" value="HD-domain/PDEase-like"/>
    <property type="match status" value="1"/>
</dbReference>
<dbReference type="AlphaFoldDB" id="A0A1M6JXN4"/>
<keyword evidence="5" id="KW-0808">Transferase</keyword>
<dbReference type="InterPro" id="IPR002912">
    <property type="entry name" value="ACT_dom"/>
</dbReference>
<dbReference type="FunFam" id="3.10.20.30:FF:000002">
    <property type="entry name" value="GTP pyrophosphokinase (RelA/SpoT)"/>
    <property type="match status" value="1"/>
</dbReference>
<dbReference type="SUPFAM" id="SSF55021">
    <property type="entry name" value="ACT-like"/>
    <property type="match status" value="1"/>
</dbReference>
<dbReference type="Proteomes" id="UP000184050">
    <property type="component" value="Unassembled WGS sequence"/>
</dbReference>
<protein>
    <submittedName>
        <fullName evidence="5">GTP pyrophosphokinase</fullName>
    </submittedName>
</protein>
<evidence type="ECO:0000256" key="2">
    <source>
        <dbReference type="SAM" id="MobiDB-lite"/>
    </source>
</evidence>
<dbReference type="InterPro" id="IPR004811">
    <property type="entry name" value="RelA/Spo_fam"/>
</dbReference>
<dbReference type="PANTHER" id="PTHR21262:SF31">
    <property type="entry name" value="GTP PYROPHOSPHOKINASE"/>
    <property type="match status" value="1"/>
</dbReference>
<evidence type="ECO:0000313" key="6">
    <source>
        <dbReference type="Proteomes" id="UP000184050"/>
    </source>
</evidence>
<name>A0A1M6JXN4_9BACT</name>
<dbReference type="Gene3D" id="3.10.20.30">
    <property type="match status" value="1"/>
</dbReference>
<dbReference type="Gene3D" id="1.10.3210.10">
    <property type="entry name" value="Hypothetical protein af1432"/>
    <property type="match status" value="1"/>
</dbReference>
<dbReference type="Gene3D" id="3.30.70.260">
    <property type="match status" value="1"/>
</dbReference>
<keyword evidence="6" id="KW-1185">Reference proteome</keyword>
<proteinExistence type="inferred from homology"/>
<dbReference type="GO" id="GO:0005886">
    <property type="term" value="C:plasma membrane"/>
    <property type="evidence" value="ECO:0007669"/>
    <property type="project" value="TreeGrafter"/>
</dbReference>
<dbReference type="PROSITE" id="PS51880">
    <property type="entry name" value="TGS"/>
    <property type="match status" value="1"/>
</dbReference>
<keyword evidence="5" id="KW-0418">Kinase</keyword>
<dbReference type="InterPro" id="IPR033655">
    <property type="entry name" value="TGS_RelA/SpoT"/>
</dbReference>
<feature type="domain" description="TGS" evidence="4">
    <location>
        <begin position="398"/>
        <end position="459"/>
    </location>
</feature>
<dbReference type="SUPFAM" id="SSF81271">
    <property type="entry name" value="TGS-like"/>
    <property type="match status" value="1"/>
</dbReference>
<reference evidence="5 6" key="1">
    <citation type="submission" date="2016-11" db="EMBL/GenBank/DDBJ databases">
        <authorList>
            <person name="Jaros S."/>
            <person name="Januszkiewicz K."/>
            <person name="Wedrychowicz H."/>
        </authorList>
    </citation>
    <scope>NUCLEOTIDE SEQUENCE [LARGE SCALE GENOMIC DNA]</scope>
    <source>
        <strain evidence="5 6">DSM 27063</strain>
    </source>
</reference>
<dbReference type="RefSeq" id="WP_073170447.1">
    <property type="nucleotide sequence ID" value="NZ_FQZE01000021.1"/>
</dbReference>
<dbReference type="Pfam" id="PF04607">
    <property type="entry name" value="RelA_SpoT"/>
    <property type="match status" value="1"/>
</dbReference>
<dbReference type="Gene3D" id="3.30.460.10">
    <property type="entry name" value="Beta Polymerase, domain 2"/>
    <property type="match status" value="1"/>
</dbReference>
<dbReference type="CDD" id="cd05399">
    <property type="entry name" value="NT_Rel-Spo_like"/>
    <property type="match status" value="1"/>
</dbReference>
<dbReference type="InterPro" id="IPR045600">
    <property type="entry name" value="RelA/SpoT_AH_RIS"/>
</dbReference>
<dbReference type="SMART" id="SM00471">
    <property type="entry name" value="HDc"/>
    <property type="match status" value="1"/>
</dbReference>
<feature type="region of interest" description="Disordered" evidence="2">
    <location>
        <begin position="572"/>
        <end position="593"/>
    </location>
</feature>
<dbReference type="Pfam" id="PF13328">
    <property type="entry name" value="HD_4"/>
    <property type="match status" value="1"/>
</dbReference>
<dbReference type="GO" id="GO:0016301">
    <property type="term" value="F:kinase activity"/>
    <property type="evidence" value="ECO:0007669"/>
    <property type="project" value="UniProtKB-KW"/>
</dbReference>
<dbReference type="Pfam" id="PF02824">
    <property type="entry name" value="TGS"/>
    <property type="match status" value="1"/>
</dbReference>
<dbReference type="InterPro" id="IPR012676">
    <property type="entry name" value="TGS-like"/>
</dbReference>
<dbReference type="InterPro" id="IPR004095">
    <property type="entry name" value="TGS"/>
</dbReference>
<dbReference type="FunFam" id="1.10.3210.10:FF:000001">
    <property type="entry name" value="GTP pyrophosphokinase RelA"/>
    <property type="match status" value="1"/>
</dbReference>
<dbReference type="PROSITE" id="PS51671">
    <property type="entry name" value="ACT"/>
    <property type="match status" value="1"/>
</dbReference>
<dbReference type="CDD" id="cd04876">
    <property type="entry name" value="ACT_RelA-SpoT"/>
    <property type="match status" value="1"/>
</dbReference>
<dbReference type="Pfam" id="PF19296">
    <property type="entry name" value="RelA_AH_RIS"/>
    <property type="match status" value="1"/>
</dbReference>
<dbReference type="EMBL" id="FQZE01000021">
    <property type="protein sequence ID" value="SHJ51470.1"/>
    <property type="molecule type" value="Genomic_DNA"/>
</dbReference>